<organism evidence="1 2">
    <name type="scientific">Actinidia rufa</name>
    <dbReference type="NCBI Taxonomy" id="165716"/>
    <lineage>
        <taxon>Eukaryota</taxon>
        <taxon>Viridiplantae</taxon>
        <taxon>Streptophyta</taxon>
        <taxon>Embryophyta</taxon>
        <taxon>Tracheophyta</taxon>
        <taxon>Spermatophyta</taxon>
        <taxon>Magnoliopsida</taxon>
        <taxon>eudicotyledons</taxon>
        <taxon>Gunneridae</taxon>
        <taxon>Pentapetalae</taxon>
        <taxon>asterids</taxon>
        <taxon>Ericales</taxon>
        <taxon>Actinidiaceae</taxon>
        <taxon>Actinidia</taxon>
    </lineage>
</organism>
<reference evidence="1 2" key="1">
    <citation type="submission" date="2019-07" db="EMBL/GenBank/DDBJ databases">
        <title>De Novo Assembly of kiwifruit Actinidia rufa.</title>
        <authorList>
            <person name="Sugita-Konishi S."/>
            <person name="Sato K."/>
            <person name="Mori E."/>
            <person name="Abe Y."/>
            <person name="Kisaki G."/>
            <person name="Hamano K."/>
            <person name="Suezawa K."/>
            <person name="Otani M."/>
            <person name="Fukuda T."/>
            <person name="Manabe T."/>
            <person name="Gomi K."/>
            <person name="Tabuchi M."/>
            <person name="Akimitsu K."/>
            <person name="Kataoka I."/>
        </authorList>
    </citation>
    <scope>NUCLEOTIDE SEQUENCE [LARGE SCALE GENOMIC DNA]</scope>
    <source>
        <strain evidence="2">cv. Fuchu</strain>
    </source>
</reference>
<keyword evidence="2" id="KW-1185">Reference proteome</keyword>
<dbReference type="Proteomes" id="UP000585474">
    <property type="component" value="Unassembled WGS sequence"/>
</dbReference>
<name>A0A7J0GV91_9ERIC</name>
<protein>
    <submittedName>
        <fullName evidence="1">Uncharacterized protein</fullName>
    </submittedName>
</protein>
<evidence type="ECO:0000313" key="2">
    <source>
        <dbReference type="Proteomes" id="UP000585474"/>
    </source>
</evidence>
<dbReference type="OrthoDB" id="914151at2759"/>
<dbReference type="EMBL" id="BJWL01000024">
    <property type="protein sequence ID" value="GFZ14444.1"/>
    <property type="molecule type" value="Genomic_DNA"/>
</dbReference>
<dbReference type="AlphaFoldDB" id="A0A7J0GV91"/>
<accession>A0A7J0GV91</accession>
<evidence type="ECO:0000313" key="1">
    <source>
        <dbReference type="EMBL" id="GFZ14444.1"/>
    </source>
</evidence>
<comment type="caution">
    <text evidence="1">The sequence shown here is derived from an EMBL/GenBank/DDBJ whole genome shotgun (WGS) entry which is preliminary data.</text>
</comment>
<gene>
    <name evidence="1" type="ORF">Acr_24g0006340</name>
</gene>
<proteinExistence type="predicted"/>
<sequence length="151" mass="17475">MKLHTTVVVSTNKVLKMKLKTVVVTKTLLQALDIPSSKESIAFSYHITTLDEEDHPEKDAEDAPLAFEGVKFTVDDLKEINLRTLDDPQPVYVSFLFTSEEKRMYIELLSEYKDIFTWSYKEMSRLDPKVAVLNLVVKRGVRSIKKAQRYF</sequence>